<reference evidence="1 2" key="1">
    <citation type="submission" date="2019-03" db="EMBL/GenBank/DDBJ databases">
        <title>Genomic Encyclopedia of Type Strains, Phase IV (KMG-IV): sequencing the most valuable type-strain genomes for metagenomic binning, comparative biology and taxonomic classification.</title>
        <authorList>
            <person name="Goeker M."/>
        </authorList>
    </citation>
    <scope>NUCLEOTIDE SEQUENCE [LARGE SCALE GENOMIC DNA]</scope>
    <source>
        <strain evidence="1 2">DSM 24179</strain>
    </source>
</reference>
<evidence type="ECO:0000313" key="1">
    <source>
        <dbReference type="EMBL" id="TCO09211.1"/>
    </source>
</evidence>
<dbReference type="AlphaFoldDB" id="A0A4R2GK44"/>
<keyword evidence="2" id="KW-1185">Reference proteome</keyword>
<name>A0A4R2GK44_9BACT</name>
<evidence type="ECO:0000313" key="2">
    <source>
        <dbReference type="Proteomes" id="UP000295221"/>
    </source>
</evidence>
<sequence length="51" mass="6049">MVLFKFQNVKIKSFFYLIKKNNLDIYPTASIRDTDKTPLTSFTFLINVFNI</sequence>
<accession>A0A4R2GK44</accession>
<dbReference type="Proteomes" id="UP000295221">
    <property type="component" value="Unassembled WGS sequence"/>
</dbReference>
<dbReference type="EMBL" id="SLWK01000003">
    <property type="protein sequence ID" value="TCO09211.1"/>
    <property type="molecule type" value="Genomic_DNA"/>
</dbReference>
<proteinExistence type="predicted"/>
<gene>
    <name evidence="1" type="ORF">EV194_103122</name>
</gene>
<organism evidence="1 2">
    <name type="scientific">Natronoflexus pectinivorans</name>
    <dbReference type="NCBI Taxonomy" id="682526"/>
    <lineage>
        <taxon>Bacteria</taxon>
        <taxon>Pseudomonadati</taxon>
        <taxon>Bacteroidota</taxon>
        <taxon>Bacteroidia</taxon>
        <taxon>Marinilabiliales</taxon>
        <taxon>Marinilabiliaceae</taxon>
        <taxon>Natronoflexus</taxon>
    </lineage>
</organism>
<comment type="caution">
    <text evidence="1">The sequence shown here is derived from an EMBL/GenBank/DDBJ whole genome shotgun (WGS) entry which is preliminary data.</text>
</comment>
<protein>
    <submittedName>
        <fullName evidence="1">Uncharacterized protein</fullName>
    </submittedName>
</protein>